<evidence type="ECO:0000256" key="1">
    <source>
        <dbReference type="SAM" id="MobiDB-lite"/>
    </source>
</evidence>
<sequence>MEALTIGSPDGSGFQTAPGVSRFAGSILELDFSDGSTLAIHRSIVVEGCPKLALLLGSSTTRVNFGGYSSLAGHALVSYLYTGRYEIPGWTSPVDPSVDLGLLDLKTQFQIYALAKAVALSGLEEQARSTIEQLARNLDFGTVIDAVKEGYPIPASDDSWFQPWITSTIKSALQNPGTSLSRTTQGALRFGDDASVIKVIFECMRKTYSEMMELLSDPDRDDHADLDTPAGDTSSEMSELFAVVPGLPQAHPTLFSPALSTPPRPQGPADASGPFPDAILIGRSWTAASMSAPPADNTPRAEVGPEVEPVEDVGIPGITVVDSPLGGIKKKKSKIGPRTKKKTEVIAYLNPADEPGAASIESPAEKAPEGTVVEPPKIFGWGY</sequence>
<dbReference type="Proteomes" id="UP001303889">
    <property type="component" value="Unassembled WGS sequence"/>
</dbReference>
<proteinExistence type="predicted"/>
<dbReference type="EMBL" id="MU856038">
    <property type="protein sequence ID" value="KAK3897929.1"/>
    <property type="molecule type" value="Genomic_DNA"/>
</dbReference>
<evidence type="ECO:0000313" key="3">
    <source>
        <dbReference type="Proteomes" id="UP001303889"/>
    </source>
</evidence>
<feature type="region of interest" description="Disordered" evidence="1">
    <location>
        <begin position="354"/>
        <end position="373"/>
    </location>
</feature>
<comment type="caution">
    <text evidence="2">The sequence shown here is derived from an EMBL/GenBank/DDBJ whole genome shotgun (WGS) entry which is preliminary data.</text>
</comment>
<protein>
    <recommendedName>
        <fullName evidence="4">BTB domain-containing protein</fullName>
    </recommendedName>
</protein>
<reference evidence="2" key="1">
    <citation type="journal article" date="2023" name="Mol. Phylogenet. Evol.">
        <title>Genome-scale phylogeny and comparative genomics of the fungal order Sordariales.</title>
        <authorList>
            <person name="Hensen N."/>
            <person name="Bonometti L."/>
            <person name="Westerberg I."/>
            <person name="Brannstrom I.O."/>
            <person name="Guillou S."/>
            <person name="Cros-Aarteil S."/>
            <person name="Calhoun S."/>
            <person name="Haridas S."/>
            <person name="Kuo A."/>
            <person name="Mondo S."/>
            <person name="Pangilinan J."/>
            <person name="Riley R."/>
            <person name="LaButti K."/>
            <person name="Andreopoulos B."/>
            <person name="Lipzen A."/>
            <person name="Chen C."/>
            <person name="Yan M."/>
            <person name="Daum C."/>
            <person name="Ng V."/>
            <person name="Clum A."/>
            <person name="Steindorff A."/>
            <person name="Ohm R.A."/>
            <person name="Martin F."/>
            <person name="Silar P."/>
            <person name="Natvig D.O."/>
            <person name="Lalanne C."/>
            <person name="Gautier V."/>
            <person name="Ament-Velasquez S.L."/>
            <person name="Kruys A."/>
            <person name="Hutchinson M.I."/>
            <person name="Powell A.J."/>
            <person name="Barry K."/>
            <person name="Miller A.N."/>
            <person name="Grigoriev I.V."/>
            <person name="Debuchy R."/>
            <person name="Gladieux P."/>
            <person name="Hiltunen Thoren M."/>
            <person name="Johannesson H."/>
        </authorList>
    </citation>
    <scope>NUCLEOTIDE SEQUENCE</scope>
    <source>
        <strain evidence="2">CBS 103.79</strain>
    </source>
</reference>
<evidence type="ECO:0000313" key="2">
    <source>
        <dbReference type="EMBL" id="KAK3897929.1"/>
    </source>
</evidence>
<gene>
    <name evidence="2" type="ORF">C8A05DRAFT_38495</name>
</gene>
<dbReference type="AlphaFoldDB" id="A0AAN6MD30"/>
<keyword evidence="3" id="KW-1185">Reference proteome</keyword>
<accession>A0AAN6MD30</accession>
<name>A0AAN6MD30_9PEZI</name>
<organism evidence="2 3">
    <name type="scientific">Staphylotrichum tortipilum</name>
    <dbReference type="NCBI Taxonomy" id="2831512"/>
    <lineage>
        <taxon>Eukaryota</taxon>
        <taxon>Fungi</taxon>
        <taxon>Dikarya</taxon>
        <taxon>Ascomycota</taxon>
        <taxon>Pezizomycotina</taxon>
        <taxon>Sordariomycetes</taxon>
        <taxon>Sordariomycetidae</taxon>
        <taxon>Sordariales</taxon>
        <taxon>Chaetomiaceae</taxon>
        <taxon>Staphylotrichum</taxon>
    </lineage>
</organism>
<evidence type="ECO:0008006" key="4">
    <source>
        <dbReference type="Google" id="ProtNLM"/>
    </source>
</evidence>
<reference evidence="2" key="2">
    <citation type="submission" date="2023-05" db="EMBL/GenBank/DDBJ databases">
        <authorList>
            <consortium name="Lawrence Berkeley National Laboratory"/>
            <person name="Steindorff A."/>
            <person name="Hensen N."/>
            <person name="Bonometti L."/>
            <person name="Westerberg I."/>
            <person name="Brannstrom I.O."/>
            <person name="Guillou S."/>
            <person name="Cros-Aarteil S."/>
            <person name="Calhoun S."/>
            <person name="Haridas S."/>
            <person name="Kuo A."/>
            <person name="Mondo S."/>
            <person name="Pangilinan J."/>
            <person name="Riley R."/>
            <person name="Labutti K."/>
            <person name="Andreopoulos B."/>
            <person name="Lipzen A."/>
            <person name="Chen C."/>
            <person name="Yanf M."/>
            <person name="Daum C."/>
            <person name="Ng V."/>
            <person name="Clum A."/>
            <person name="Ohm R."/>
            <person name="Martin F."/>
            <person name="Silar P."/>
            <person name="Natvig D."/>
            <person name="Lalanne C."/>
            <person name="Gautier V."/>
            <person name="Ament-Velasquez S.L."/>
            <person name="Kruys A."/>
            <person name="Hutchinson M.I."/>
            <person name="Powell A.J."/>
            <person name="Barry K."/>
            <person name="Miller A.N."/>
            <person name="Grigoriev I.V."/>
            <person name="Debuchy R."/>
            <person name="Gladieux P."/>
            <person name="Thoren M.H."/>
            <person name="Johannesson H."/>
        </authorList>
    </citation>
    <scope>NUCLEOTIDE SEQUENCE</scope>
    <source>
        <strain evidence="2">CBS 103.79</strain>
    </source>
</reference>